<dbReference type="KEGG" id="nfi:NFIA_065130"/>
<dbReference type="HOGENOM" id="CLU_2184655_0_0_1"/>
<dbReference type="AlphaFoldDB" id="A1D6K5"/>
<proteinExistence type="predicted"/>
<accession>A1D6K5</accession>
<dbReference type="Pfam" id="PF05721">
    <property type="entry name" value="PhyH"/>
    <property type="match status" value="1"/>
</dbReference>
<sequence>MNAYGQRVLFRTENFANSHAGFSSFLRGQRVLGVLEQLATEEMLLFKEKINYKLAGSGGFDPHIDANAYTHVKDIKHLTIPAAVDEMNAENGGLEVVDGSHLIGHPPRS</sequence>
<keyword evidence="2" id="KW-1185">Reference proteome</keyword>
<dbReference type="RefSeq" id="XP_001263246.1">
    <property type="nucleotide sequence ID" value="XM_001263245.1"/>
</dbReference>
<dbReference type="VEuPathDB" id="FungiDB:NFIA_065130"/>
<protein>
    <submittedName>
        <fullName evidence="1">Uncharacterized protein</fullName>
    </submittedName>
</protein>
<dbReference type="SUPFAM" id="SSF51197">
    <property type="entry name" value="Clavaminate synthase-like"/>
    <property type="match status" value="1"/>
</dbReference>
<evidence type="ECO:0000313" key="1">
    <source>
        <dbReference type="EMBL" id="EAW21349.1"/>
    </source>
</evidence>
<dbReference type="GeneID" id="4589993"/>
<dbReference type="STRING" id="331117.A1D6K5"/>
<dbReference type="InterPro" id="IPR008775">
    <property type="entry name" value="Phytyl_CoA_dOase-like"/>
</dbReference>
<dbReference type="Gene3D" id="2.60.120.620">
    <property type="entry name" value="q2cbj1_9rhob like domain"/>
    <property type="match status" value="1"/>
</dbReference>
<name>A1D6K5_NEOFI</name>
<dbReference type="eggNOG" id="ENOG502RY60">
    <property type="taxonomic scope" value="Eukaryota"/>
</dbReference>
<dbReference type="OrthoDB" id="445007at2759"/>
<gene>
    <name evidence="1" type="ORF">NFIA_065130</name>
</gene>
<dbReference type="EMBL" id="DS027690">
    <property type="protein sequence ID" value="EAW21349.1"/>
    <property type="molecule type" value="Genomic_DNA"/>
</dbReference>
<organism evidence="1 2">
    <name type="scientific">Neosartorya fischeri (strain ATCC 1020 / DSM 3700 / CBS 544.65 / FGSC A1164 / JCM 1740 / NRRL 181 / WB 181)</name>
    <name type="common">Aspergillus fischerianus</name>
    <dbReference type="NCBI Taxonomy" id="331117"/>
    <lineage>
        <taxon>Eukaryota</taxon>
        <taxon>Fungi</taxon>
        <taxon>Dikarya</taxon>
        <taxon>Ascomycota</taxon>
        <taxon>Pezizomycotina</taxon>
        <taxon>Eurotiomycetes</taxon>
        <taxon>Eurotiomycetidae</taxon>
        <taxon>Eurotiales</taxon>
        <taxon>Aspergillaceae</taxon>
        <taxon>Aspergillus</taxon>
        <taxon>Aspergillus subgen. Fumigati</taxon>
    </lineage>
</organism>
<reference evidence="2" key="1">
    <citation type="journal article" date="2008" name="PLoS Genet.">
        <title>Genomic islands in the pathogenic filamentous fungus Aspergillus fumigatus.</title>
        <authorList>
            <person name="Fedorova N.D."/>
            <person name="Khaldi N."/>
            <person name="Joardar V.S."/>
            <person name="Maiti R."/>
            <person name="Amedeo P."/>
            <person name="Anderson M.J."/>
            <person name="Crabtree J."/>
            <person name="Silva J.C."/>
            <person name="Badger J.H."/>
            <person name="Albarraq A."/>
            <person name="Angiuoli S."/>
            <person name="Bussey H."/>
            <person name="Bowyer P."/>
            <person name="Cotty P.J."/>
            <person name="Dyer P.S."/>
            <person name="Egan A."/>
            <person name="Galens K."/>
            <person name="Fraser-Liggett C.M."/>
            <person name="Haas B.J."/>
            <person name="Inman J.M."/>
            <person name="Kent R."/>
            <person name="Lemieux S."/>
            <person name="Malavazi I."/>
            <person name="Orvis J."/>
            <person name="Roemer T."/>
            <person name="Ronning C.M."/>
            <person name="Sundaram J.P."/>
            <person name="Sutton G."/>
            <person name="Turner G."/>
            <person name="Venter J.C."/>
            <person name="White O.R."/>
            <person name="Whitty B.R."/>
            <person name="Youngman P."/>
            <person name="Wolfe K.H."/>
            <person name="Goldman G.H."/>
            <person name="Wortman J.R."/>
            <person name="Jiang B."/>
            <person name="Denning D.W."/>
            <person name="Nierman W.C."/>
        </authorList>
    </citation>
    <scope>NUCLEOTIDE SEQUENCE [LARGE SCALE GENOMIC DNA]</scope>
    <source>
        <strain evidence="2">ATCC 1020 / DSM 3700 / CBS 544.65 / FGSC A1164 / JCM 1740 / NRRL 181 / WB 181</strain>
    </source>
</reference>
<evidence type="ECO:0000313" key="2">
    <source>
        <dbReference type="Proteomes" id="UP000006702"/>
    </source>
</evidence>
<dbReference type="Proteomes" id="UP000006702">
    <property type="component" value="Unassembled WGS sequence"/>
</dbReference>